<proteinExistence type="predicted"/>
<dbReference type="Proteomes" id="UP001187415">
    <property type="component" value="Unassembled WGS sequence"/>
</dbReference>
<dbReference type="AlphaFoldDB" id="A0AA88NUP5"/>
<organism evidence="1 2">
    <name type="scientific">Channa striata</name>
    <name type="common">Snakehead murrel</name>
    <name type="synonym">Ophicephalus striatus</name>
    <dbReference type="NCBI Taxonomy" id="64152"/>
    <lineage>
        <taxon>Eukaryota</taxon>
        <taxon>Metazoa</taxon>
        <taxon>Chordata</taxon>
        <taxon>Craniata</taxon>
        <taxon>Vertebrata</taxon>
        <taxon>Euteleostomi</taxon>
        <taxon>Actinopterygii</taxon>
        <taxon>Neopterygii</taxon>
        <taxon>Teleostei</taxon>
        <taxon>Neoteleostei</taxon>
        <taxon>Acanthomorphata</taxon>
        <taxon>Anabantaria</taxon>
        <taxon>Anabantiformes</taxon>
        <taxon>Channoidei</taxon>
        <taxon>Channidae</taxon>
        <taxon>Channa</taxon>
    </lineage>
</organism>
<dbReference type="EMBL" id="JAUPFM010000002">
    <property type="protein sequence ID" value="KAK2859805.1"/>
    <property type="molecule type" value="Genomic_DNA"/>
</dbReference>
<keyword evidence="2" id="KW-1185">Reference proteome</keyword>
<reference evidence="1" key="1">
    <citation type="submission" date="2023-07" db="EMBL/GenBank/DDBJ databases">
        <title>Chromosome-level Genome Assembly of Striped Snakehead (Channa striata).</title>
        <authorList>
            <person name="Liu H."/>
        </authorList>
    </citation>
    <scope>NUCLEOTIDE SEQUENCE</scope>
    <source>
        <strain evidence="1">Gz</strain>
        <tissue evidence="1">Muscle</tissue>
    </source>
</reference>
<sequence length="113" mass="12973">MISKRWMDGRKDRPMVGNLISKTNRTSAAHNGTVRQPRSVGHGVCQNNRNQADWVPLGTGTNNFHNYYFYYSYCYSGILRNNQDRKRARVSYMIGGRPADPPPLRYDCLKSVS</sequence>
<evidence type="ECO:0000313" key="2">
    <source>
        <dbReference type="Proteomes" id="UP001187415"/>
    </source>
</evidence>
<evidence type="ECO:0000313" key="1">
    <source>
        <dbReference type="EMBL" id="KAK2859805.1"/>
    </source>
</evidence>
<accession>A0AA88NUP5</accession>
<gene>
    <name evidence="1" type="ORF">Q5P01_004425</name>
</gene>
<name>A0AA88NUP5_CHASR</name>
<protein>
    <submittedName>
        <fullName evidence="1">Uncharacterized protein</fullName>
    </submittedName>
</protein>
<comment type="caution">
    <text evidence="1">The sequence shown here is derived from an EMBL/GenBank/DDBJ whole genome shotgun (WGS) entry which is preliminary data.</text>
</comment>